<evidence type="ECO:0000313" key="11">
    <source>
        <dbReference type="Proteomes" id="UP000035681"/>
    </source>
</evidence>
<protein>
    <recommendedName>
        <fullName evidence="1">non-specific serine/threonine protein kinase</fullName>
        <ecNumber evidence="1">2.7.11.1</ecNumber>
    </recommendedName>
</protein>
<evidence type="ECO:0000256" key="9">
    <source>
        <dbReference type="SAM" id="Phobius"/>
    </source>
</evidence>
<reference evidence="12" key="1">
    <citation type="submission" date="2024-02" db="UniProtKB">
        <authorList>
            <consortium name="WormBaseParasite"/>
        </authorList>
    </citation>
    <scope>IDENTIFICATION</scope>
</reference>
<keyword evidence="2" id="KW-0723">Serine/threonine-protein kinase</keyword>
<dbReference type="SMART" id="SM00220">
    <property type="entry name" value="S_TKc"/>
    <property type="match status" value="1"/>
</dbReference>
<dbReference type="PROSITE" id="PS00108">
    <property type="entry name" value="PROTEIN_KINASE_ST"/>
    <property type="match status" value="1"/>
</dbReference>
<dbReference type="PROSITE" id="PS50011">
    <property type="entry name" value="PROTEIN_KINASE_DOM"/>
    <property type="match status" value="1"/>
</dbReference>
<dbReference type="Gene3D" id="1.10.510.10">
    <property type="entry name" value="Transferase(Phosphotransferase) domain 1"/>
    <property type="match status" value="1"/>
</dbReference>
<dbReference type="PANTHER" id="PTHR45998:SF2">
    <property type="entry name" value="SERINE_THREONINE-PROTEIN KINASE 16"/>
    <property type="match status" value="1"/>
</dbReference>
<comment type="catalytic activity">
    <reaction evidence="7">
        <text>L-threonyl-[protein] + ATP = O-phospho-L-threonyl-[protein] + ADP + H(+)</text>
        <dbReference type="Rhea" id="RHEA:46608"/>
        <dbReference type="Rhea" id="RHEA-COMP:11060"/>
        <dbReference type="Rhea" id="RHEA-COMP:11605"/>
        <dbReference type="ChEBI" id="CHEBI:15378"/>
        <dbReference type="ChEBI" id="CHEBI:30013"/>
        <dbReference type="ChEBI" id="CHEBI:30616"/>
        <dbReference type="ChEBI" id="CHEBI:61977"/>
        <dbReference type="ChEBI" id="CHEBI:456216"/>
        <dbReference type="EC" id="2.7.11.1"/>
    </reaction>
</comment>
<dbReference type="SUPFAM" id="SSF56112">
    <property type="entry name" value="Protein kinase-like (PK-like)"/>
    <property type="match status" value="1"/>
</dbReference>
<feature type="domain" description="Protein kinase" evidence="10">
    <location>
        <begin position="549"/>
        <end position="829"/>
    </location>
</feature>
<dbReference type="GO" id="GO:0005794">
    <property type="term" value="C:Golgi apparatus"/>
    <property type="evidence" value="ECO:0007669"/>
    <property type="project" value="TreeGrafter"/>
</dbReference>
<dbReference type="GO" id="GO:0004674">
    <property type="term" value="F:protein serine/threonine kinase activity"/>
    <property type="evidence" value="ECO:0007669"/>
    <property type="project" value="UniProtKB-KW"/>
</dbReference>
<keyword evidence="6" id="KW-0067">ATP-binding</keyword>
<evidence type="ECO:0000313" key="12">
    <source>
        <dbReference type="WBParaSite" id="TCONS_00008579.p1"/>
    </source>
</evidence>
<evidence type="ECO:0000256" key="2">
    <source>
        <dbReference type="ARBA" id="ARBA00022527"/>
    </source>
</evidence>
<name>A0AAF5DAB1_STRER</name>
<evidence type="ECO:0000256" key="1">
    <source>
        <dbReference type="ARBA" id="ARBA00012513"/>
    </source>
</evidence>
<evidence type="ECO:0000256" key="6">
    <source>
        <dbReference type="ARBA" id="ARBA00022840"/>
    </source>
</evidence>
<organism evidence="11 12">
    <name type="scientific">Strongyloides stercoralis</name>
    <name type="common">Threadworm</name>
    <dbReference type="NCBI Taxonomy" id="6248"/>
    <lineage>
        <taxon>Eukaryota</taxon>
        <taxon>Metazoa</taxon>
        <taxon>Ecdysozoa</taxon>
        <taxon>Nematoda</taxon>
        <taxon>Chromadorea</taxon>
        <taxon>Rhabditida</taxon>
        <taxon>Tylenchina</taxon>
        <taxon>Panagrolaimomorpha</taxon>
        <taxon>Strongyloidoidea</taxon>
        <taxon>Strongyloididae</taxon>
        <taxon>Strongyloides</taxon>
    </lineage>
</organism>
<dbReference type="InterPro" id="IPR052239">
    <property type="entry name" value="Ser/Thr-specific_kinases"/>
</dbReference>
<evidence type="ECO:0000256" key="8">
    <source>
        <dbReference type="ARBA" id="ARBA00048679"/>
    </source>
</evidence>
<keyword evidence="9" id="KW-0472">Membrane</keyword>
<dbReference type="CDD" id="cd06532">
    <property type="entry name" value="Glyco_transf_25"/>
    <property type="match status" value="1"/>
</dbReference>
<evidence type="ECO:0000256" key="7">
    <source>
        <dbReference type="ARBA" id="ARBA00047899"/>
    </source>
</evidence>
<proteinExistence type="predicted"/>
<evidence type="ECO:0000256" key="4">
    <source>
        <dbReference type="ARBA" id="ARBA00022741"/>
    </source>
</evidence>
<dbReference type="WBParaSite" id="TCONS_00008579.p1">
    <property type="protein sequence ID" value="TCONS_00008579.p1"/>
    <property type="gene ID" value="XLOC_006516"/>
</dbReference>
<dbReference type="Proteomes" id="UP000035681">
    <property type="component" value="Unplaced"/>
</dbReference>
<evidence type="ECO:0000259" key="10">
    <source>
        <dbReference type="PROSITE" id="PS50011"/>
    </source>
</evidence>
<dbReference type="GO" id="GO:0005524">
    <property type="term" value="F:ATP binding"/>
    <property type="evidence" value="ECO:0007669"/>
    <property type="project" value="UniProtKB-KW"/>
</dbReference>
<keyword evidence="9" id="KW-1133">Transmembrane helix</keyword>
<dbReference type="Pfam" id="PF01755">
    <property type="entry name" value="Glyco_transf_25"/>
    <property type="match status" value="1"/>
</dbReference>
<feature type="transmembrane region" description="Helical" evidence="9">
    <location>
        <begin position="12"/>
        <end position="31"/>
    </location>
</feature>
<keyword evidence="9" id="KW-0812">Transmembrane</keyword>
<keyword evidence="3" id="KW-0808">Transferase</keyword>
<evidence type="ECO:0000256" key="3">
    <source>
        <dbReference type="ARBA" id="ARBA00022679"/>
    </source>
</evidence>
<dbReference type="EC" id="2.7.11.1" evidence="1"/>
<sequence>MILSIDFNSKKLNNIYMLLFLYFTLICHQTTSLFPGGTIEDGDYRHLYPLTCIKFNVLSNEIKGLSYVLGSIENWEYPKDKLSIDFYIYDETTNNALVRWKTELNKLFHSITINRNTKNWRESGLVSARNNNCGRVLISNIDEVVVSPLLFDGFQGKTNAENYGITELTNDFLEFKEKNNIEIKDVLIEPIYINLKKMDSSYLTFEKDNIRNVDKSANEIEVFLYSAKIMNIPLYLNNNHDYGYFFDYKNLEKDEKEDIINLFSANRISENGLYSLLPSKVLKKSYPIPNKFSFDEIYLINLKRRSERMEKMNEILKTVGFMYKRWDAVDGKKLTDEEISNKIKFLPNYMDPYHKRPMKKGEIGCFLSHYKIWEDVVKNKLNKVIVFEDDIRFSKNATGILRRLVSDLDTTNEEWDFIYLGRRKENPKAKEYFITGHKHLSSVTYSYWTLGYALSNNGARKLLEGKPMEKMMALDEYIPIMYDSHPFNEWKNHFSNRNLKAYTVYPLIVTPEKYTNEPGYISMDLNLLYYLSLGCLGKNSSFKINDKTYRTLKLLATGGFGQVFLVENDSKKYALKYIETNSTYLVNRIKKEIELHKSFDHTNILKLFDYQIDVTLTGDEGNFLMLMPYIKNGTLQDEYDVLNKKEIKTFISTDRIKKIFHDVLEGVNYLHNRNPIVIHRDLKPANLLINEKDTILIMDFGSATENVEIIMDSKHSRKMVDEANELCSMPYRACELFNCEVGTELNEKIDIYSLGCILYSLFHLRGPYDLEYQKGGSYALGSNSGVIRFDETLNISEDIKNLIKKMMNVNYVDRPSTEEVIKLFSDAKF</sequence>
<evidence type="ECO:0000256" key="5">
    <source>
        <dbReference type="ARBA" id="ARBA00022777"/>
    </source>
</evidence>
<accession>A0AAF5DAB1</accession>
<dbReference type="PANTHER" id="PTHR45998">
    <property type="entry name" value="SERINE/THREONINE-PROTEIN KINASE 16"/>
    <property type="match status" value="1"/>
</dbReference>
<dbReference type="Pfam" id="PF00069">
    <property type="entry name" value="Pkinase"/>
    <property type="match status" value="1"/>
</dbReference>
<keyword evidence="4" id="KW-0547">Nucleotide-binding</keyword>
<dbReference type="InterPro" id="IPR000719">
    <property type="entry name" value="Prot_kinase_dom"/>
</dbReference>
<dbReference type="InterPro" id="IPR008271">
    <property type="entry name" value="Ser/Thr_kinase_AS"/>
</dbReference>
<comment type="catalytic activity">
    <reaction evidence="8">
        <text>L-seryl-[protein] + ATP = O-phospho-L-seryl-[protein] + ADP + H(+)</text>
        <dbReference type="Rhea" id="RHEA:17989"/>
        <dbReference type="Rhea" id="RHEA-COMP:9863"/>
        <dbReference type="Rhea" id="RHEA-COMP:11604"/>
        <dbReference type="ChEBI" id="CHEBI:15378"/>
        <dbReference type="ChEBI" id="CHEBI:29999"/>
        <dbReference type="ChEBI" id="CHEBI:30616"/>
        <dbReference type="ChEBI" id="CHEBI:83421"/>
        <dbReference type="ChEBI" id="CHEBI:456216"/>
        <dbReference type="EC" id="2.7.11.1"/>
    </reaction>
</comment>
<keyword evidence="5" id="KW-0418">Kinase</keyword>
<dbReference type="InterPro" id="IPR011009">
    <property type="entry name" value="Kinase-like_dom_sf"/>
</dbReference>
<dbReference type="AlphaFoldDB" id="A0AAF5DAB1"/>
<dbReference type="InterPro" id="IPR002654">
    <property type="entry name" value="Glyco_trans_25"/>
</dbReference>
<keyword evidence="11" id="KW-1185">Reference proteome</keyword>